<comment type="catalytic activity">
    <reaction evidence="1">
        <text>RNA(n) + a ribonucleoside 5'-triphosphate = RNA(n+1) + diphosphate</text>
        <dbReference type="Rhea" id="RHEA:21248"/>
        <dbReference type="Rhea" id="RHEA-COMP:14527"/>
        <dbReference type="Rhea" id="RHEA-COMP:17342"/>
        <dbReference type="ChEBI" id="CHEBI:33019"/>
        <dbReference type="ChEBI" id="CHEBI:61557"/>
        <dbReference type="ChEBI" id="CHEBI:140395"/>
        <dbReference type="EC" id="2.7.7.48"/>
    </reaction>
</comment>
<dbReference type="InterPro" id="IPR007855">
    <property type="entry name" value="RDRP"/>
</dbReference>
<dbReference type="GO" id="GO:0030422">
    <property type="term" value="P:siRNA processing"/>
    <property type="evidence" value="ECO:0007669"/>
    <property type="project" value="TreeGrafter"/>
</dbReference>
<dbReference type="EC" id="2.7.7.48" evidence="1"/>
<dbReference type="GO" id="GO:0031380">
    <property type="term" value="C:nuclear RNA-directed RNA polymerase complex"/>
    <property type="evidence" value="ECO:0007669"/>
    <property type="project" value="TreeGrafter"/>
</dbReference>
<evidence type="ECO:0000256" key="1">
    <source>
        <dbReference type="RuleBase" id="RU363098"/>
    </source>
</evidence>
<dbReference type="Pfam" id="PF05183">
    <property type="entry name" value="RdRP"/>
    <property type="match status" value="1"/>
</dbReference>
<dbReference type="GO" id="GO:0003968">
    <property type="term" value="F:RNA-directed RNA polymerase activity"/>
    <property type="evidence" value="ECO:0007669"/>
    <property type="project" value="UniProtKB-KW"/>
</dbReference>
<reference evidence="4" key="1">
    <citation type="submission" date="2021-06" db="EMBL/GenBank/DDBJ databases">
        <authorList>
            <person name="Kallberg Y."/>
            <person name="Tangrot J."/>
            <person name="Rosling A."/>
        </authorList>
    </citation>
    <scope>NUCLEOTIDE SEQUENCE</scope>
    <source>
        <strain evidence="4">BR232B</strain>
    </source>
</reference>
<comment type="similarity">
    <text evidence="1">Belongs to the RdRP family.</text>
</comment>
<dbReference type="InterPro" id="IPR058751">
    <property type="entry name" value="RDRP_helical"/>
</dbReference>
<evidence type="ECO:0000259" key="3">
    <source>
        <dbReference type="Pfam" id="PF26252"/>
    </source>
</evidence>
<dbReference type="PANTHER" id="PTHR23079">
    <property type="entry name" value="RNA-DEPENDENT RNA POLYMERASE"/>
    <property type="match status" value="1"/>
</dbReference>
<keyword evidence="1" id="KW-0808">Transferase</keyword>
<feature type="domain" description="RDRP core" evidence="2">
    <location>
        <begin position="337"/>
        <end position="407"/>
    </location>
</feature>
<organism evidence="4 5">
    <name type="scientific">Paraglomus brasilianum</name>
    <dbReference type="NCBI Taxonomy" id="144538"/>
    <lineage>
        <taxon>Eukaryota</taxon>
        <taxon>Fungi</taxon>
        <taxon>Fungi incertae sedis</taxon>
        <taxon>Mucoromycota</taxon>
        <taxon>Glomeromycotina</taxon>
        <taxon>Glomeromycetes</taxon>
        <taxon>Paraglomerales</taxon>
        <taxon>Paraglomeraceae</taxon>
        <taxon>Paraglomus</taxon>
    </lineage>
</organism>
<gene>
    <name evidence="4" type="ORF">PBRASI_LOCUS9786</name>
</gene>
<dbReference type="Pfam" id="PF26252">
    <property type="entry name" value="RdRP_helical"/>
    <property type="match status" value="1"/>
</dbReference>
<evidence type="ECO:0000259" key="2">
    <source>
        <dbReference type="Pfam" id="PF05183"/>
    </source>
</evidence>
<comment type="caution">
    <text evidence="4">The sequence shown here is derived from an EMBL/GenBank/DDBJ whole genome shotgun (WGS) entry which is preliminary data.</text>
</comment>
<evidence type="ECO:0000313" key="5">
    <source>
        <dbReference type="Proteomes" id="UP000789739"/>
    </source>
</evidence>
<keyword evidence="1" id="KW-0696">RNA-directed RNA polymerase</keyword>
<dbReference type="PANTHER" id="PTHR23079:SF55">
    <property type="entry name" value="RNA-DIRECTED RNA POLYMERASE"/>
    <property type="match status" value="1"/>
</dbReference>
<keyword evidence="5" id="KW-1185">Reference proteome</keyword>
<dbReference type="OrthoDB" id="6513042at2759"/>
<dbReference type="InterPro" id="IPR057596">
    <property type="entry name" value="RDRP_core"/>
</dbReference>
<name>A0A9N9DIK6_9GLOM</name>
<dbReference type="AlphaFoldDB" id="A0A9N9DIK6"/>
<protein>
    <recommendedName>
        <fullName evidence="1">RNA-dependent RNA polymerase</fullName>
        <ecNumber evidence="1">2.7.7.48</ecNumber>
    </recommendedName>
</protein>
<dbReference type="Proteomes" id="UP000789739">
    <property type="component" value="Unassembled WGS sequence"/>
</dbReference>
<sequence length="411" mass="47979">MSEPRYSACYGVEEVLRRGGGLSDREVQSAALWLETSARNGVLETDYPISWKATAGRGYNDQPNFSREHRNQDFLLAKSLDTFAREWKTDNDITFNLNYARRSFEIEFGFSKGNGKLDTQNDQSRAVTTIRTKFPPKLSFLNEKLETRNQFEWNSMECWMRMTALRIGKPSDEEIQQPTMPSYPKATGEELGRWYAYRITFILDKHRGVDKLKGMLFKAAEYNLVSREAMFSKHIATVDGSNLRKYVDRSMLDFDVLYMLECNITHGYLHDYNLNDEFMRLLARQKKETALTILDKFHQRKQRIYDPLSDLKSLIRGGDNRQETVPSYCVMMRKVVITPSKMYILPPTMETSNRTIRYFKDHKERFLRVQFNDENGSLPSGNGDNHVSVFNRVHRTLVNGIQIGNRKETKR</sequence>
<evidence type="ECO:0000313" key="4">
    <source>
        <dbReference type="EMBL" id="CAG8641279.1"/>
    </source>
</evidence>
<keyword evidence="1" id="KW-0548">Nucleotidyltransferase</keyword>
<dbReference type="GO" id="GO:0003723">
    <property type="term" value="F:RNA binding"/>
    <property type="evidence" value="ECO:0007669"/>
    <property type="project" value="UniProtKB-KW"/>
</dbReference>
<proteinExistence type="inferred from homology"/>
<feature type="domain" description="RDRP helical" evidence="3">
    <location>
        <begin position="252"/>
        <end position="308"/>
    </location>
</feature>
<dbReference type="EMBL" id="CAJVPI010002336">
    <property type="protein sequence ID" value="CAG8641279.1"/>
    <property type="molecule type" value="Genomic_DNA"/>
</dbReference>
<keyword evidence="1" id="KW-0694">RNA-binding</keyword>
<accession>A0A9N9DIK6</accession>